<dbReference type="PROSITE" id="PS51007">
    <property type="entry name" value="CYTC"/>
    <property type="match status" value="1"/>
</dbReference>
<evidence type="ECO:0000256" key="2">
    <source>
        <dbReference type="ARBA" id="ARBA00022617"/>
    </source>
</evidence>
<dbReference type="AlphaFoldDB" id="B5EAJ2"/>
<dbReference type="GO" id="GO:0046872">
    <property type="term" value="F:metal ion binding"/>
    <property type="evidence" value="ECO:0007669"/>
    <property type="project" value="UniProtKB-KW"/>
</dbReference>
<dbReference type="eggNOG" id="COG2010">
    <property type="taxonomic scope" value="Bacteria"/>
</dbReference>
<dbReference type="KEGG" id="gbm:Gbem_3336"/>
<sequence>MNRNLHLILLLLLALLASSCSKGKQQPPEGRKSIPFPEELTGEPLFNERCLTCHKVGEKGGTVGPDLSLVGAKRDARFFKQVIREPSKVFPGTVMPAFDSFSEKQVDSLVDYLGTLK</sequence>
<evidence type="ECO:0000256" key="6">
    <source>
        <dbReference type="PROSITE-ProRule" id="PRU00433"/>
    </source>
</evidence>
<dbReference type="Proteomes" id="UP000008825">
    <property type="component" value="Chromosome"/>
</dbReference>
<dbReference type="PANTHER" id="PTHR37823:SF1">
    <property type="entry name" value="CYTOCHROME C-553-LIKE"/>
    <property type="match status" value="1"/>
</dbReference>
<dbReference type="PANTHER" id="PTHR37823">
    <property type="entry name" value="CYTOCHROME C-553-LIKE"/>
    <property type="match status" value="1"/>
</dbReference>
<dbReference type="InterPro" id="IPR051811">
    <property type="entry name" value="Cytochrome_c550/c551-like"/>
</dbReference>
<protein>
    <submittedName>
        <fullName evidence="9">Lipoprotein cytochrome c, 1 heme-binding site</fullName>
    </submittedName>
</protein>
<evidence type="ECO:0000259" key="8">
    <source>
        <dbReference type="PROSITE" id="PS51007"/>
    </source>
</evidence>
<keyword evidence="2 6" id="KW-0349">Heme</keyword>
<dbReference type="Gene3D" id="1.10.760.10">
    <property type="entry name" value="Cytochrome c-like domain"/>
    <property type="match status" value="1"/>
</dbReference>
<dbReference type="SUPFAM" id="SSF46626">
    <property type="entry name" value="Cytochrome c"/>
    <property type="match status" value="1"/>
</dbReference>
<reference evidence="9 10" key="1">
    <citation type="submission" date="2008-07" db="EMBL/GenBank/DDBJ databases">
        <title>Complete sequence of Geobacter bemidjiensis BEM.</title>
        <authorList>
            <consortium name="US DOE Joint Genome Institute"/>
            <person name="Lucas S."/>
            <person name="Copeland A."/>
            <person name="Lapidus A."/>
            <person name="Glavina del Rio T."/>
            <person name="Dalin E."/>
            <person name="Tice H."/>
            <person name="Bruce D."/>
            <person name="Goodwin L."/>
            <person name="Pitluck S."/>
            <person name="Kiss H."/>
            <person name="Brettin T."/>
            <person name="Detter J.C."/>
            <person name="Han C."/>
            <person name="Kuske C.R."/>
            <person name="Schmutz J."/>
            <person name="Larimer F."/>
            <person name="Land M."/>
            <person name="Hauser L."/>
            <person name="Kyrpides N."/>
            <person name="Lykidis A."/>
            <person name="Lovley D."/>
            <person name="Richardson P."/>
        </authorList>
    </citation>
    <scope>NUCLEOTIDE SEQUENCE [LARGE SCALE GENOMIC DNA]</scope>
    <source>
        <strain evidence="10">ATCC BAA-1014 / DSM 16622 / JCM 12645 / Bem</strain>
    </source>
</reference>
<name>B5EAJ2_CITBB</name>
<evidence type="ECO:0000313" key="9">
    <source>
        <dbReference type="EMBL" id="ACH40331.1"/>
    </source>
</evidence>
<evidence type="ECO:0000313" key="10">
    <source>
        <dbReference type="Proteomes" id="UP000008825"/>
    </source>
</evidence>
<dbReference type="STRING" id="404380.Gbem_3336"/>
<feature type="signal peptide" evidence="7">
    <location>
        <begin position="1"/>
        <end position="23"/>
    </location>
</feature>
<accession>B5EAJ2</accession>
<evidence type="ECO:0000256" key="3">
    <source>
        <dbReference type="ARBA" id="ARBA00022723"/>
    </source>
</evidence>
<evidence type="ECO:0000256" key="4">
    <source>
        <dbReference type="ARBA" id="ARBA00022982"/>
    </source>
</evidence>
<keyword evidence="1" id="KW-0813">Transport</keyword>
<evidence type="ECO:0000256" key="7">
    <source>
        <dbReference type="SAM" id="SignalP"/>
    </source>
</evidence>
<keyword evidence="7" id="KW-0732">Signal</keyword>
<evidence type="ECO:0000256" key="5">
    <source>
        <dbReference type="ARBA" id="ARBA00023004"/>
    </source>
</evidence>
<reference evidence="9 10" key="2">
    <citation type="journal article" date="2010" name="BMC Genomics">
        <title>The genome of Geobacter bemidjiensis, exemplar for the subsurface clade of Geobacter species that predominate in Fe(III)-reducing subsurface environments.</title>
        <authorList>
            <person name="Aklujkar M."/>
            <person name="Young N.D."/>
            <person name="Holmes D."/>
            <person name="Chavan M."/>
            <person name="Risso C."/>
            <person name="Kiss H.E."/>
            <person name="Han C.S."/>
            <person name="Land M.L."/>
            <person name="Lovley D.R."/>
        </authorList>
    </citation>
    <scope>NUCLEOTIDE SEQUENCE [LARGE SCALE GENOMIC DNA]</scope>
    <source>
        <strain evidence="10">ATCC BAA-1014 / DSM 16622 / JCM 12645 / Bem</strain>
    </source>
</reference>
<keyword evidence="10" id="KW-1185">Reference proteome</keyword>
<dbReference type="EMBL" id="CP001124">
    <property type="protein sequence ID" value="ACH40331.1"/>
    <property type="molecule type" value="Genomic_DNA"/>
</dbReference>
<dbReference type="RefSeq" id="WP_012531764.1">
    <property type="nucleotide sequence ID" value="NC_011146.1"/>
</dbReference>
<dbReference type="GO" id="GO:0009055">
    <property type="term" value="F:electron transfer activity"/>
    <property type="evidence" value="ECO:0007669"/>
    <property type="project" value="InterPro"/>
</dbReference>
<proteinExistence type="predicted"/>
<dbReference type="InterPro" id="IPR036909">
    <property type="entry name" value="Cyt_c-like_dom_sf"/>
</dbReference>
<keyword evidence="4" id="KW-0249">Electron transport</keyword>
<gene>
    <name evidence="9" type="ordered locus">Gbem_3336</name>
</gene>
<feature type="domain" description="Cytochrome c" evidence="8">
    <location>
        <begin position="37"/>
        <end position="117"/>
    </location>
</feature>
<dbReference type="Pfam" id="PF13442">
    <property type="entry name" value="Cytochrome_CBB3"/>
    <property type="match status" value="1"/>
</dbReference>
<keyword evidence="9" id="KW-0449">Lipoprotein</keyword>
<keyword evidence="3 6" id="KW-0479">Metal-binding</keyword>
<dbReference type="HOGENOM" id="CLU_2105468_0_0_7"/>
<organism evidence="9 10">
    <name type="scientific">Citrifermentans bemidjiense (strain ATCC BAA-1014 / DSM 16622 / JCM 12645 / Bem)</name>
    <name type="common">Geobacter bemidjiensis</name>
    <dbReference type="NCBI Taxonomy" id="404380"/>
    <lineage>
        <taxon>Bacteria</taxon>
        <taxon>Pseudomonadati</taxon>
        <taxon>Thermodesulfobacteriota</taxon>
        <taxon>Desulfuromonadia</taxon>
        <taxon>Geobacterales</taxon>
        <taxon>Geobacteraceae</taxon>
        <taxon>Citrifermentans</taxon>
    </lineage>
</organism>
<keyword evidence="5 6" id="KW-0408">Iron</keyword>
<dbReference type="InterPro" id="IPR009056">
    <property type="entry name" value="Cyt_c-like_dom"/>
</dbReference>
<dbReference type="GO" id="GO:0020037">
    <property type="term" value="F:heme binding"/>
    <property type="evidence" value="ECO:0007669"/>
    <property type="project" value="InterPro"/>
</dbReference>
<evidence type="ECO:0000256" key="1">
    <source>
        <dbReference type="ARBA" id="ARBA00022448"/>
    </source>
</evidence>
<dbReference type="PROSITE" id="PS51257">
    <property type="entry name" value="PROKAR_LIPOPROTEIN"/>
    <property type="match status" value="1"/>
</dbReference>
<feature type="chain" id="PRO_5002829643" evidence="7">
    <location>
        <begin position="24"/>
        <end position="117"/>
    </location>
</feature>
<dbReference type="OrthoDB" id="2827525at2"/>